<dbReference type="PANTHER" id="PTHR30518">
    <property type="entry name" value="ENDOLYTIC MUREIN TRANSGLYCOSYLASE"/>
    <property type="match status" value="1"/>
</dbReference>
<comment type="similarity">
    <text evidence="7">Belongs to the transglycosylase MltG family.</text>
</comment>
<comment type="catalytic activity">
    <reaction evidence="7">
        <text>a peptidoglycan chain = a peptidoglycan chain with N-acetyl-1,6-anhydromuramyl-[peptide] at the reducing end + a peptidoglycan chain with N-acetylglucosamine at the non-reducing end.</text>
        <dbReference type="EC" id="4.2.2.29"/>
    </reaction>
</comment>
<dbReference type="Gene3D" id="3.30.1490.480">
    <property type="entry name" value="Endolytic murein transglycosylase"/>
    <property type="match status" value="1"/>
</dbReference>
<organism evidence="8 9">
    <name type="scientific">Glacieibacterium arshaanense</name>
    <dbReference type="NCBI Taxonomy" id="2511025"/>
    <lineage>
        <taxon>Bacteria</taxon>
        <taxon>Pseudomonadati</taxon>
        <taxon>Pseudomonadota</taxon>
        <taxon>Alphaproteobacteria</taxon>
        <taxon>Sphingomonadales</taxon>
        <taxon>Sphingosinicellaceae</taxon>
        <taxon>Glacieibacterium</taxon>
    </lineage>
</organism>
<evidence type="ECO:0000313" key="8">
    <source>
        <dbReference type="EMBL" id="TFU03466.1"/>
    </source>
</evidence>
<evidence type="ECO:0000256" key="2">
    <source>
        <dbReference type="ARBA" id="ARBA00022692"/>
    </source>
</evidence>
<dbReference type="GO" id="GO:0008932">
    <property type="term" value="F:lytic endotransglycosylase activity"/>
    <property type="evidence" value="ECO:0007669"/>
    <property type="project" value="UniProtKB-UniRule"/>
</dbReference>
<accession>A0A4Y9EN25</accession>
<sequence length="331" mass="34942">MVAPGKPKRSPLAWWALIAALLLVIGAGFAAQRWSARSPAGAPLVTVEVPAGASLRQAAAQLEDAGLVEQPALFVAMARAVGGGRGVQAGSYAIPKGLGYGGILSMLQSGRVATTRVTIPEGWPSVMVAERLRGNEDLTGDIAVPAEGSVLPDTYHFANGSPRADAVTTMQAAMKRTLAELWPKRTALSVVKTPEEAVILASIVEKETGKASERRMIAGVYSNRLRIGMKLDADPTVIYPITQGKPLGRRIKRSELDADNGYNTYARAGLPKGPIANPGRASIAAVLDPEPTKALYFVADGSGGHVFATTLAEHNANVAKWYVLRRSRGEM</sequence>
<feature type="site" description="Important for catalytic activity" evidence="7">
    <location>
        <position position="207"/>
    </location>
</feature>
<dbReference type="HAMAP" id="MF_02065">
    <property type="entry name" value="MltG"/>
    <property type="match status" value="1"/>
</dbReference>
<evidence type="ECO:0000256" key="4">
    <source>
        <dbReference type="ARBA" id="ARBA00023136"/>
    </source>
</evidence>
<evidence type="ECO:0000256" key="3">
    <source>
        <dbReference type="ARBA" id="ARBA00022989"/>
    </source>
</evidence>
<dbReference type="GO" id="GO:0005886">
    <property type="term" value="C:plasma membrane"/>
    <property type="evidence" value="ECO:0007669"/>
    <property type="project" value="UniProtKB-UniRule"/>
</dbReference>
<evidence type="ECO:0000256" key="5">
    <source>
        <dbReference type="ARBA" id="ARBA00023239"/>
    </source>
</evidence>
<proteinExistence type="inferred from homology"/>
<reference evidence="8 9" key="1">
    <citation type="submission" date="2019-02" db="EMBL/GenBank/DDBJ databases">
        <title>Polymorphobacter sp. isolated from the lake at the Tibet of China.</title>
        <authorList>
            <person name="Li A."/>
        </authorList>
    </citation>
    <scope>NUCLEOTIDE SEQUENCE [LARGE SCALE GENOMIC DNA]</scope>
    <source>
        <strain evidence="8 9">DJ1R-1</strain>
    </source>
</reference>
<keyword evidence="7" id="KW-0997">Cell inner membrane</keyword>
<dbReference type="OrthoDB" id="9814591at2"/>
<dbReference type="Gene3D" id="3.30.160.60">
    <property type="entry name" value="Classic Zinc Finger"/>
    <property type="match status" value="1"/>
</dbReference>
<gene>
    <name evidence="7 8" type="primary">mltG</name>
    <name evidence="8" type="ORF">EUV02_09875</name>
</gene>
<keyword evidence="3 7" id="KW-1133">Transmembrane helix</keyword>
<keyword evidence="1 7" id="KW-1003">Cell membrane</keyword>
<dbReference type="GO" id="GO:0009252">
    <property type="term" value="P:peptidoglycan biosynthetic process"/>
    <property type="evidence" value="ECO:0007669"/>
    <property type="project" value="UniProtKB-UniRule"/>
</dbReference>
<evidence type="ECO:0000313" key="9">
    <source>
        <dbReference type="Proteomes" id="UP000297737"/>
    </source>
</evidence>
<dbReference type="InterPro" id="IPR003770">
    <property type="entry name" value="MLTG-like"/>
</dbReference>
<keyword evidence="5 7" id="KW-0456">Lyase</keyword>
<dbReference type="GO" id="GO:0071555">
    <property type="term" value="P:cell wall organization"/>
    <property type="evidence" value="ECO:0007669"/>
    <property type="project" value="UniProtKB-KW"/>
</dbReference>
<comment type="caution">
    <text evidence="8">The sequence shown here is derived from an EMBL/GenBank/DDBJ whole genome shotgun (WGS) entry which is preliminary data.</text>
</comment>
<dbReference type="AlphaFoldDB" id="A0A4Y9EN25"/>
<keyword evidence="2 7" id="KW-0812">Transmembrane</keyword>
<name>A0A4Y9EN25_9SPHN</name>
<dbReference type="NCBIfam" id="TIGR00247">
    <property type="entry name" value="endolytic transglycosylase MltG"/>
    <property type="match status" value="1"/>
</dbReference>
<dbReference type="PANTHER" id="PTHR30518:SF2">
    <property type="entry name" value="ENDOLYTIC MUREIN TRANSGLYCOSYLASE"/>
    <property type="match status" value="1"/>
</dbReference>
<comment type="function">
    <text evidence="7">Functions as a peptidoglycan terminase that cleaves nascent peptidoglycan strands endolytically to terminate their elongation.</text>
</comment>
<keyword evidence="4 7" id="KW-0472">Membrane</keyword>
<dbReference type="EMBL" id="SIHO01000002">
    <property type="protein sequence ID" value="TFU03466.1"/>
    <property type="molecule type" value="Genomic_DNA"/>
</dbReference>
<dbReference type="EC" id="4.2.2.29" evidence="7"/>
<dbReference type="CDD" id="cd08010">
    <property type="entry name" value="MltG_like"/>
    <property type="match status" value="1"/>
</dbReference>
<evidence type="ECO:0000256" key="1">
    <source>
        <dbReference type="ARBA" id="ARBA00022475"/>
    </source>
</evidence>
<dbReference type="RefSeq" id="WP_135246058.1">
    <property type="nucleotide sequence ID" value="NZ_SIHO01000002.1"/>
</dbReference>
<keyword evidence="6 7" id="KW-0961">Cell wall biogenesis/degradation</keyword>
<dbReference type="Pfam" id="PF02618">
    <property type="entry name" value="YceG"/>
    <property type="match status" value="1"/>
</dbReference>
<evidence type="ECO:0000256" key="7">
    <source>
        <dbReference type="HAMAP-Rule" id="MF_02065"/>
    </source>
</evidence>
<protein>
    <recommendedName>
        <fullName evidence="7">Endolytic murein transglycosylase</fullName>
        <ecNumber evidence="7">4.2.2.29</ecNumber>
    </recommendedName>
    <alternativeName>
        <fullName evidence="7">Peptidoglycan lytic transglycosylase</fullName>
    </alternativeName>
    <alternativeName>
        <fullName evidence="7">Peptidoglycan polymerization terminase</fullName>
    </alternativeName>
</protein>
<keyword evidence="9" id="KW-1185">Reference proteome</keyword>
<dbReference type="Proteomes" id="UP000297737">
    <property type="component" value="Unassembled WGS sequence"/>
</dbReference>
<evidence type="ECO:0000256" key="6">
    <source>
        <dbReference type="ARBA" id="ARBA00023316"/>
    </source>
</evidence>